<reference evidence="1 2" key="1">
    <citation type="submission" date="2021-06" db="EMBL/GenBank/DDBJ databases">
        <authorList>
            <person name="Palmer J.M."/>
        </authorList>
    </citation>
    <scope>NUCLEOTIDE SEQUENCE [LARGE SCALE GENOMIC DNA]</scope>
    <source>
        <strain evidence="1 2">AS_MEX2019</strain>
        <tissue evidence="1">Muscle</tissue>
    </source>
</reference>
<evidence type="ECO:0000313" key="1">
    <source>
        <dbReference type="EMBL" id="MEQ2304643.1"/>
    </source>
</evidence>
<keyword evidence="2" id="KW-1185">Reference proteome</keyword>
<organism evidence="1 2">
    <name type="scientific">Ameca splendens</name>
    <dbReference type="NCBI Taxonomy" id="208324"/>
    <lineage>
        <taxon>Eukaryota</taxon>
        <taxon>Metazoa</taxon>
        <taxon>Chordata</taxon>
        <taxon>Craniata</taxon>
        <taxon>Vertebrata</taxon>
        <taxon>Euteleostomi</taxon>
        <taxon>Actinopterygii</taxon>
        <taxon>Neopterygii</taxon>
        <taxon>Teleostei</taxon>
        <taxon>Neoteleostei</taxon>
        <taxon>Acanthomorphata</taxon>
        <taxon>Ovalentaria</taxon>
        <taxon>Atherinomorphae</taxon>
        <taxon>Cyprinodontiformes</taxon>
        <taxon>Goodeidae</taxon>
        <taxon>Ameca</taxon>
    </lineage>
</organism>
<gene>
    <name evidence="1" type="ORF">AMECASPLE_029243</name>
</gene>
<comment type="caution">
    <text evidence="1">The sequence shown here is derived from an EMBL/GenBank/DDBJ whole genome shotgun (WGS) entry which is preliminary data.</text>
</comment>
<dbReference type="EMBL" id="JAHRIP010059751">
    <property type="protein sequence ID" value="MEQ2304643.1"/>
    <property type="molecule type" value="Genomic_DNA"/>
</dbReference>
<evidence type="ECO:0000313" key="2">
    <source>
        <dbReference type="Proteomes" id="UP001469553"/>
    </source>
</evidence>
<sequence length="158" mass="17216">MVVAKQIKAQQVMSSDLESSLVFAATAPCCYCSMLLTSPPVVSLSAVLKLSTWIHAASPLLRSGPLRSPEELQEPYPDRAIKASDKYRSKSKTAHSAEVKPVKLLYFYVFCSTMGTLYAAQKGQTAPFTNQLSLEGNLLVDDIEVKSAHGEVSFLCKL</sequence>
<proteinExistence type="predicted"/>
<protein>
    <submittedName>
        <fullName evidence="1">Uncharacterized protein</fullName>
    </submittedName>
</protein>
<name>A0ABV0ZEI1_9TELE</name>
<accession>A0ABV0ZEI1</accession>
<dbReference type="Proteomes" id="UP001469553">
    <property type="component" value="Unassembled WGS sequence"/>
</dbReference>